<dbReference type="InterPro" id="IPR019307">
    <property type="entry name" value="RNA-bd_AU-1/RNase_E/G"/>
</dbReference>
<comment type="cofactor">
    <cofactor evidence="1">
        <name>Mg(2+)</name>
        <dbReference type="ChEBI" id="CHEBI:18420"/>
    </cofactor>
</comment>
<dbReference type="InterPro" id="IPR028878">
    <property type="entry name" value="RNase_E"/>
</dbReference>
<dbReference type="NCBIfam" id="NF008074">
    <property type="entry name" value="PRK10811.1"/>
    <property type="match status" value="1"/>
</dbReference>
<keyword evidence="11" id="KW-0479">Metal-binding</keyword>
<keyword evidence="18" id="KW-0472">Membrane</keyword>
<sequence>MKRMLINATQPEELRVALVDGQSLYDLDIETPSRERKKANVYKGKITRVEPSLEAAFVQYGAERHGFLPFKEIARSYFQGGGDADPGKVSIQDVIKEGQEVVVQVEKEERGNKGAALTTFVSLAGRYLVLMPNNPRAGGVSRRIEGADRTEIRDALRELEVPEGMGLIVRTAGVGRTVEELQWDLDYLLNLWKAIQKAAHERSAPFLIYQESNVIIRALRDYLRSDIGEVLIDDEEVYGQAREFMQQVMPQNLSRLKRYDDEVPLFTRYQIESQIESAFQREVRLPSGGAIVIDHTEALISIDINSSRATKGADIEETAFNTNLEAADEIARQLRLRDLGGLIVIDFIDMGPNRNQREVENRLREAVKQDRARVQVSRISRFGLLEMSRQRLRSSLGESSQEICSRCGGQGTIRSVESLALSILRIVEEEAMKDKTGKVLAQLPVDVGTFLLNEKRSAISEIEQRNSVDIILIPNRNLETPHYEVHRIRSDDSSHDDASYQLASSDEGQSEAERLMTSERPKAEQPAVKSVRPSKPAPASRPAASRSEGEAEDKTVSEPAQTRNQAQRPAAALPAEPARALGGFFGWLRKIVVGDGEDESARRQAMATPAEDGSRKEDRSRKEEQPKAAPAASGKSGSGSKRNAQAAQEARSGGGEGKGKAGGRGGQRDERSGKGRKDGESRKDDGGGDRRRGGDDESAPRKRNGNGGRKPASADERGRSAGAETNETKVADETKTAEAAEAGKSESGGETARSDDGRGGSQRSSGRSRRGRRGGRRRRRSSRPGQEGNGSETAEAGTDGDADTDTAAAPSPQSGTDAGSGKPSKQPAGGESEQESAVAADGDDKPVKETAAKAARDKDGTRSGKDRKSDRSGADEPEKSGEGRKGGKRRDEAANDPRRWSGRPRIPADGGQPRGAGTDTTGSDRTGTAASAATDGAAAGAPVQDTAAGTEPAVPEKPQRAAEDAGTSGDTAGEASGDRPAPDAAAPAAGTRAASPAAGDTVEEKAPAGQPEAPSVSDAPETAAGAADREPESGASTAASTGSGVGGEDEAHDTSSTKATGNPEAEEPAAADGDDDHRRHESRSPATEESSDESDPGSDSDGGPVHHGSGSSVT</sequence>
<keyword evidence="7" id="KW-0997">Cell inner membrane</keyword>
<dbReference type="InterPro" id="IPR004659">
    <property type="entry name" value="RNase_E/G"/>
</dbReference>
<dbReference type="InterPro" id="IPR003029">
    <property type="entry name" value="S1_domain"/>
</dbReference>
<dbReference type="FunFam" id="2.40.50.140:FF:000040">
    <property type="entry name" value="Ribonuclease E"/>
    <property type="match status" value="1"/>
</dbReference>
<feature type="compositionally biased region" description="Low complexity" evidence="19">
    <location>
        <begin position="1099"/>
        <end position="1114"/>
    </location>
</feature>
<dbReference type="Gene3D" id="3.40.1260.20">
    <property type="entry name" value="Ribonuclease E, catalytic domain"/>
    <property type="match status" value="1"/>
</dbReference>
<feature type="compositionally biased region" description="Basic and acidic residues" evidence="19">
    <location>
        <begin position="487"/>
        <end position="498"/>
    </location>
</feature>
<evidence type="ECO:0000256" key="16">
    <source>
        <dbReference type="ARBA" id="ARBA00022842"/>
    </source>
</evidence>
<dbReference type="CDD" id="cd04453">
    <property type="entry name" value="S1_RNase_E"/>
    <property type="match status" value="1"/>
</dbReference>
<dbReference type="HAMAP" id="MF_00970">
    <property type="entry name" value="RNase_E"/>
    <property type="match status" value="1"/>
</dbReference>
<evidence type="ECO:0000256" key="1">
    <source>
        <dbReference type="ARBA" id="ARBA00001946"/>
    </source>
</evidence>
<organism evidence="21">
    <name type="scientific">uncultured organism</name>
    <dbReference type="NCBI Taxonomy" id="155900"/>
    <lineage>
        <taxon>unclassified sequences</taxon>
        <taxon>environmental samples</taxon>
    </lineage>
</organism>
<name>A0A5B8RA59_9ZZZZ</name>
<dbReference type="Pfam" id="PF20833">
    <property type="entry name" value="RNase_E_G_Thio"/>
    <property type="match status" value="1"/>
</dbReference>
<evidence type="ECO:0000313" key="21">
    <source>
        <dbReference type="EMBL" id="QEA05606.1"/>
    </source>
</evidence>
<gene>
    <name evidence="21" type="primary">rne</name>
    <name evidence="21" type="ORF">KBTEX_01929</name>
</gene>
<protein>
    <recommendedName>
        <fullName evidence="4">Ribonuclease G</fullName>
    </recommendedName>
</protein>
<comment type="subcellular location">
    <subcellularLocation>
        <location evidence="2">Cytoplasm</location>
    </subcellularLocation>
</comment>
<feature type="compositionally biased region" description="Low complexity" evidence="19">
    <location>
        <begin position="982"/>
        <end position="998"/>
    </location>
</feature>
<feature type="compositionally biased region" description="Gly residues" evidence="19">
    <location>
        <begin position="652"/>
        <end position="665"/>
    </location>
</feature>
<proteinExistence type="inferred from homology"/>
<evidence type="ECO:0000256" key="19">
    <source>
        <dbReference type="SAM" id="MobiDB-lite"/>
    </source>
</evidence>
<feature type="region of interest" description="Disordered" evidence="19">
    <location>
        <begin position="487"/>
        <end position="577"/>
    </location>
</feature>
<evidence type="ECO:0000256" key="10">
    <source>
        <dbReference type="ARBA" id="ARBA00022722"/>
    </source>
</evidence>
<evidence type="ECO:0000259" key="20">
    <source>
        <dbReference type="PROSITE" id="PS50126"/>
    </source>
</evidence>
<feature type="compositionally biased region" description="Acidic residues" evidence="19">
    <location>
        <begin position="1089"/>
        <end position="1098"/>
    </location>
</feature>
<keyword evidence="12" id="KW-0699">rRNA-binding</keyword>
<comment type="similarity">
    <text evidence="3">Belongs to the RNase E/G family. RNase G subfamily.</text>
</comment>
<evidence type="ECO:0000256" key="7">
    <source>
        <dbReference type="ARBA" id="ARBA00022519"/>
    </source>
</evidence>
<feature type="compositionally biased region" description="Basic residues" evidence="19">
    <location>
        <begin position="766"/>
        <end position="782"/>
    </location>
</feature>
<dbReference type="GO" id="GO:0006364">
    <property type="term" value="P:rRNA processing"/>
    <property type="evidence" value="ECO:0007669"/>
    <property type="project" value="UniProtKB-KW"/>
</dbReference>
<evidence type="ECO:0000256" key="6">
    <source>
        <dbReference type="ARBA" id="ARBA00022490"/>
    </source>
</evidence>
<dbReference type="PROSITE" id="PS50126">
    <property type="entry name" value="S1"/>
    <property type="match status" value="1"/>
</dbReference>
<keyword evidence="8" id="KW-0698">rRNA processing</keyword>
<feature type="compositionally biased region" description="Basic and acidic residues" evidence="19">
    <location>
        <begin position="612"/>
        <end position="626"/>
    </location>
</feature>
<feature type="compositionally biased region" description="Basic and acidic residues" evidence="19">
    <location>
        <begin position="726"/>
        <end position="744"/>
    </location>
</feature>
<keyword evidence="5" id="KW-1003">Cell membrane</keyword>
<feature type="compositionally biased region" description="Basic and acidic residues" evidence="19">
    <location>
        <begin position="547"/>
        <end position="556"/>
    </location>
</feature>
<keyword evidence="17" id="KW-0694">RNA-binding</keyword>
<feature type="compositionally biased region" description="Basic and acidic residues" evidence="19">
    <location>
        <begin position="842"/>
        <end position="899"/>
    </location>
</feature>
<evidence type="ECO:0000256" key="13">
    <source>
        <dbReference type="ARBA" id="ARBA00022759"/>
    </source>
</evidence>
<evidence type="ECO:0000256" key="12">
    <source>
        <dbReference type="ARBA" id="ARBA00022730"/>
    </source>
</evidence>
<dbReference type="EMBL" id="MN079105">
    <property type="protein sequence ID" value="QEA05606.1"/>
    <property type="molecule type" value="Genomic_DNA"/>
</dbReference>
<dbReference type="PANTHER" id="PTHR30001:SF1">
    <property type="entry name" value="RIBONUCLEASE E_G-LIKE PROTEIN, CHLOROPLASTIC"/>
    <property type="match status" value="1"/>
</dbReference>
<dbReference type="Gene3D" id="2.40.50.140">
    <property type="entry name" value="Nucleic acid-binding proteins"/>
    <property type="match status" value="1"/>
</dbReference>
<accession>A0A5B8RA59</accession>
<keyword evidence="6" id="KW-0963">Cytoplasm</keyword>
<feature type="compositionally biased region" description="Low complexity" evidence="19">
    <location>
        <begin position="1033"/>
        <end position="1042"/>
    </location>
</feature>
<dbReference type="GO" id="GO:0008033">
    <property type="term" value="P:tRNA processing"/>
    <property type="evidence" value="ECO:0007669"/>
    <property type="project" value="UniProtKB-KW"/>
</dbReference>
<dbReference type="NCBIfam" id="TIGR00757">
    <property type="entry name" value="RNaseEG"/>
    <property type="match status" value="1"/>
</dbReference>
<keyword evidence="9" id="KW-0819">tRNA processing</keyword>
<evidence type="ECO:0000256" key="15">
    <source>
        <dbReference type="ARBA" id="ARBA00022833"/>
    </source>
</evidence>
<keyword evidence="15" id="KW-0862">Zinc</keyword>
<evidence type="ECO:0000256" key="8">
    <source>
        <dbReference type="ARBA" id="ARBA00022552"/>
    </source>
</evidence>
<feature type="compositionally biased region" description="Low complexity" evidence="19">
    <location>
        <begin position="627"/>
        <end position="641"/>
    </location>
</feature>
<keyword evidence="13" id="KW-0255">Endonuclease</keyword>
<evidence type="ECO:0000256" key="11">
    <source>
        <dbReference type="ARBA" id="ARBA00022723"/>
    </source>
</evidence>
<dbReference type="GO" id="GO:0046872">
    <property type="term" value="F:metal ion binding"/>
    <property type="evidence" value="ECO:0007669"/>
    <property type="project" value="UniProtKB-KW"/>
</dbReference>
<evidence type="ECO:0000256" key="18">
    <source>
        <dbReference type="ARBA" id="ARBA00023136"/>
    </source>
</evidence>
<evidence type="ECO:0000256" key="14">
    <source>
        <dbReference type="ARBA" id="ARBA00022801"/>
    </source>
</evidence>
<dbReference type="GO" id="GO:0008995">
    <property type="term" value="F:ribonuclease E activity"/>
    <property type="evidence" value="ECO:0007669"/>
    <property type="project" value="InterPro"/>
</dbReference>
<evidence type="ECO:0000256" key="5">
    <source>
        <dbReference type="ARBA" id="ARBA00022475"/>
    </source>
</evidence>
<feature type="compositionally biased region" description="Basic and acidic residues" evidence="19">
    <location>
        <begin position="511"/>
        <end position="523"/>
    </location>
</feature>
<keyword evidence="10" id="KW-0540">Nuclease</keyword>
<feature type="compositionally biased region" description="Low complexity" evidence="19">
    <location>
        <begin position="915"/>
        <end position="941"/>
    </location>
</feature>
<evidence type="ECO:0000256" key="3">
    <source>
        <dbReference type="ARBA" id="ARBA00005663"/>
    </source>
</evidence>
<dbReference type="PANTHER" id="PTHR30001">
    <property type="entry name" value="RIBONUCLEASE"/>
    <property type="match status" value="1"/>
</dbReference>
<dbReference type="InterPro" id="IPR012340">
    <property type="entry name" value="NA-bd_OB-fold"/>
</dbReference>
<evidence type="ECO:0000256" key="17">
    <source>
        <dbReference type="ARBA" id="ARBA00022884"/>
    </source>
</evidence>
<dbReference type="SUPFAM" id="SSF50249">
    <property type="entry name" value="Nucleic acid-binding proteins"/>
    <property type="match status" value="1"/>
</dbReference>
<feature type="compositionally biased region" description="Acidic residues" evidence="19">
    <location>
        <begin position="1064"/>
        <end position="1074"/>
    </location>
</feature>
<evidence type="ECO:0000256" key="2">
    <source>
        <dbReference type="ARBA" id="ARBA00004496"/>
    </source>
</evidence>
<feature type="domain" description="S1 motif" evidence="20">
    <location>
        <begin position="39"/>
        <end position="120"/>
    </location>
</feature>
<keyword evidence="14 21" id="KW-0378">Hydrolase</keyword>
<evidence type="ECO:0000256" key="9">
    <source>
        <dbReference type="ARBA" id="ARBA00022694"/>
    </source>
</evidence>
<dbReference type="Pfam" id="PF00575">
    <property type="entry name" value="S1"/>
    <property type="match status" value="1"/>
</dbReference>
<feature type="compositionally biased region" description="Basic and acidic residues" evidence="19">
    <location>
        <begin position="666"/>
        <end position="700"/>
    </location>
</feature>
<dbReference type="InterPro" id="IPR048583">
    <property type="entry name" value="RNase_E_G_thioredoxin-like"/>
</dbReference>
<dbReference type="Pfam" id="PF10150">
    <property type="entry name" value="RNase_E_G"/>
    <property type="match status" value="1"/>
</dbReference>
<feature type="compositionally biased region" description="Low complexity" evidence="19">
    <location>
        <begin position="565"/>
        <end position="577"/>
    </location>
</feature>
<evidence type="ECO:0000256" key="4">
    <source>
        <dbReference type="ARBA" id="ARBA00017719"/>
    </source>
</evidence>
<dbReference type="GO" id="GO:0019843">
    <property type="term" value="F:rRNA binding"/>
    <property type="evidence" value="ECO:0007669"/>
    <property type="project" value="UniProtKB-KW"/>
</dbReference>
<dbReference type="AlphaFoldDB" id="A0A5B8RA59"/>
<reference evidence="21" key="1">
    <citation type="submission" date="2019-06" db="EMBL/GenBank/DDBJ databases">
        <authorList>
            <person name="Murdoch R.W."/>
            <person name="Fathepure B."/>
        </authorList>
    </citation>
    <scope>NUCLEOTIDE SEQUENCE</scope>
</reference>
<dbReference type="SMART" id="SM00316">
    <property type="entry name" value="S1"/>
    <property type="match status" value="1"/>
</dbReference>
<keyword evidence="16" id="KW-0460">Magnesium</keyword>
<feature type="compositionally biased region" description="Low complexity" evidence="19">
    <location>
        <begin position="533"/>
        <end position="546"/>
    </location>
</feature>
<feature type="region of interest" description="Disordered" evidence="19">
    <location>
        <begin position="595"/>
        <end position="1114"/>
    </location>
</feature>